<feature type="compositionally biased region" description="Low complexity" evidence="2">
    <location>
        <begin position="122"/>
        <end position="134"/>
    </location>
</feature>
<sequence length="667" mass="75538">MPDQQTSKFQGIKVHPEFPKISTLANSFPLQNKFLRRPEKRLSYQALEARKQSLLATCRSATQFQAMDASSSHYLSQTQTAPFSNRQHLESRSMAVANHHNQARVAIQPPQKQKRPKDNRSIHNSSAQSSHNSNHNLSMATLLQQSPNPRELEWLKITQQLATLRRCHAEILHYPNKKQNALQTKNAQGKQSIVRTSSVKNIGKCGSSLQLIPPESATLQQNGISNYEEEMVDEEQIEDDEQEGRVRARSMHIGSRDFEMRNQVTTNQPQLKDLGENLDREHKQILIQLNKSPSQKIGQSDMRKQVVFNEFTPGSCKVALSQTQKFGQSLYKVRGSVTNENTSTIPCDVYSIRSIQNNIRTEDGSPFSGTMRTKAHQFNRIEEDQGESLGGQDYQSQMLNTCGSPFLMVNKDSSSINGPNSNCSTNENRHFLPENVPQTLEDELSPMTQGHTTSSPRRNNSHSPTAKRHGAKLLQRTSVQNSSKPLFNNSNFNRQSIPAVHHVPLVRVTAPLPIQPVPFKANNIDDLYSTDIQTPSGISHLTIYRKKTLGDLHVLGQYSALEVHQSPKSSANIQRAHLHSTFGARSQSNIENVQSSSRVHVEREQPLREAANKEFQLQEIQDKNEKLKQLIHKAMQERENLKLQQSILLNANRKLRMQVNFVEQFPF</sequence>
<keyword evidence="1" id="KW-0175">Coiled coil</keyword>
<name>A0A8J8T5W7_HALGN</name>
<gene>
    <name evidence="3" type="ORF">FGO68_gene7644</name>
</gene>
<comment type="caution">
    <text evidence="3">The sequence shown here is derived from an EMBL/GenBank/DDBJ whole genome shotgun (WGS) entry which is preliminary data.</text>
</comment>
<organism evidence="3 4">
    <name type="scientific">Halteria grandinella</name>
    <dbReference type="NCBI Taxonomy" id="5974"/>
    <lineage>
        <taxon>Eukaryota</taxon>
        <taxon>Sar</taxon>
        <taxon>Alveolata</taxon>
        <taxon>Ciliophora</taxon>
        <taxon>Intramacronucleata</taxon>
        <taxon>Spirotrichea</taxon>
        <taxon>Stichotrichia</taxon>
        <taxon>Sporadotrichida</taxon>
        <taxon>Halteriidae</taxon>
        <taxon>Halteria</taxon>
    </lineage>
</organism>
<accession>A0A8J8T5W7</accession>
<evidence type="ECO:0000256" key="2">
    <source>
        <dbReference type="SAM" id="MobiDB-lite"/>
    </source>
</evidence>
<evidence type="ECO:0000256" key="1">
    <source>
        <dbReference type="SAM" id="Coils"/>
    </source>
</evidence>
<protein>
    <submittedName>
        <fullName evidence="3">Uncharacterized protein</fullName>
    </submittedName>
</protein>
<feature type="region of interest" description="Disordered" evidence="2">
    <location>
        <begin position="444"/>
        <end position="475"/>
    </location>
</feature>
<feature type="compositionally biased region" description="Polar residues" evidence="2">
    <location>
        <begin position="446"/>
        <end position="464"/>
    </location>
</feature>
<dbReference type="AlphaFoldDB" id="A0A8J8T5W7"/>
<dbReference type="EMBL" id="RRYP01004841">
    <property type="protein sequence ID" value="TNV82533.1"/>
    <property type="molecule type" value="Genomic_DNA"/>
</dbReference>
<evidence type="ECO:0000313" key="3">
    <source>
        <dbReference type="EMBL" id="TNV82533.1"/>
    </source>
</evidence>
<keyword evidence="4" id="KW-1185">Reference proteome</keyword>
<feature type="coiled-coil region" evidence="1">
    <location>
        <begin position="610"/>
        <end position="644"/>
    </location>
</feature>
<feature type="region of interest" description="Disordered" evidence="2">
    <location>
        <begin position="103"/>
        <end position="134"/>
    </location>
</feature>
<evidence type="ECO:0000313" key="4">
    <source>
        <dbReference type="Proteomes" id="UP000785679"/>
    </source>
</evidence>
<dbReference type="Proteomes" id="UP000785679">
    <property type="component" value="Unassembled WGS sequence"/>
</dbReference>
<reference evidence="3" key="1">
    <citation type="submission" date="2019-06" db="EMBL/GenBank/DDBJ databases">
        <authorList>
            <person name="Zheng W."/>
        </authorList>
    </citation>
    <scope>NUCLEOTIDE SEQUENCE</scope>
    <source>
        <strain evidence="3">QDHG01</strain>
    </source>
</reference>
<proteinExistence type="predicted"/>